<evidence type="ECO:0000256" key="1">
    <source>
        <dbReference type="SAM" id="MobiDB-lite"/>
    </source>
</evidence>
<name>A0A4R2BKS4_9HYPH</name>
<reference evidence="2 3" key="1">
    <citation type="submission" date="2019-03" db="EMBL/GenBank/DDBJ databases">
        <title>Genomic Encyclopedia of Type Strains, Phase IV (KMG-V): Genome sequencing to study the core and pangenomes of soil and plant-associated prokaryotes.</title>
        <authorList>
            <person name="Whitman W."/>
        </authorList>
    </citation>
    <scope>NUCLEOTIDE SEQUENCE [LARGE SCALE GENOMIC DNA]</scope>
    <source>
        <strain evidence="2 3">23C40</strain>
    </source>
</reference>
<evidence type="ECO:0000313" key="3">
    <source>
        <dbReference type="Proteomes" id="UP000295043"/>
    </source>
</evidence>
<dbReference type="RefSeq" id="WP_132078270.1">
    <property type="nucleotide sequence ID" value="NZ_SLVU01000015.1"/>
</dbReference>
<gene>
    <name evidence="2" type="ORF">EV184_11564</name>
</gene>
<protein>
    <submittedName>
        <fullName evidence="2">Uncharacterized protein</fullName>
    </submittedName>
</protein>
<dbReference type="Proteomes" id="UP000295043">
    <property type="component" value="Unassembled WGS sequence"/>
</dbReference>
<dbReference type="AlphaFoldDB" id="A0A4R2BKS4"/>
<dbReference type="EMBL" id="SLVU01000015">
    <property type="protein sequence ID" value="TCN27606.1"/>
    <property type="molecule type" value="Genomic_DNA"/>
</dbReference>
<sequence length="97" mass="10847">MAYADGGLTPGKPDTLELPEQRSPAADFRIERKGAQKWRISLLSPRAIRWFETNFVGNTQEGHVCEAGLAEANAFIQKARMDGFKVEYVGPLARSYF</sequence>
<evidence type="ECO:0000313" key="2">
    <source>
        <dbReference type="EMBL" id="TCN27606.1"/>
    </source>
</evidence>
<comment type="caution">
    <text evidence="2">The sequence shown here is derived from an EMBL/GenBank/DDBJ whole genome shotgun (WGS) entry which is preliminary data.</text>
</comment>
<organism evidence="2 3">
    <name type="scientific">Sinorhizobium americanum</name>
    <dbReference type="NCBI Taxonomy" id="194963"/>
    <lineage>
        <taxon>Bacteria</taxon>
        <taxon>Pseudomonadati</taxon>
        <taxon>Pseudomonadota</taxon>
        <taxon>Alphaproteobacteria</taxon>
        <taxon>Hyphomicrobiales</taxon>
        <taxon>Rhizobiaceae</taxon>
        <taxon>Sinorhizobium/Ensifer group</taxon>
        <taxon>Sinorhizobium</taxon>
    </lineage>
</organism>
<feature type="region of interest" description="Disordered" evidence="1">
    <location>
        <begin position="1"/>
        <end position="23"/>
    </location>
</feature>
<accession>A0A4R2BKS4</accession>
<proteinExistence type="predicted"/>